<dbReference type="AlphaFoldDB" id="A0A4Y3PEP7"/>
<dbReference type="STRING" id="54914.AV540_19905"/>
<organism evidence="1 2">
    <name type="scientific">Brevibacillus parabrevis</name>
    <dbReference type="NCBI Taxonomy" id="54914"/>
    <lineage>
        <taxon>Bacteria</taxon>
        <taxon>Bacillati</taxon>
        <taxon>Bacillota</taxon>
        <taxon>Bacilli</taxon>
        <taxon>Bacillales</taxon>
        <taxon>Paenibacillaceae</taxon>
        <taxon>Brevibacillus</taxon>
    </lineage>
</organism>
<protein>
    <recommendedName>
        <fullName evidence="3">Saccharopine dehydrogenase</fullName>
    </recommendedName>
</protein>
<dbReference type="PANTHER" id="PTHR43796:SF2">
    <property type="entry name" value="CARBOXYNORSPERMIDINE SYNTHASE"/>
    <property type="match status" value="1"/>
</dbReference>
<keyword evidence="2" id="KW-1185">Reference proteome</keyword>
<dbReference type="Proteomes" id="UP000316882">
    <property type="component" value="Unassembled WGS sequence"/>
</dbReference>
<dbReference type="InterPro" id="IPR036291">
    <property type="entry name" value="NAD(P)-bd_dom_sf"/>
</dbReference>
<evidence type="ECO:0008006" key="3">
    <source>
        <dbReference type="Google" id="ProtNLM"/>
    </source>
</evidence>
<dbReference type="SUPFAM" id="SSF51735">
    <property type="entry name" value="NAD(P)-binding Rossmann-fold domains"/>
    <property type="match status" value="1"/>
</dbReference>
<gene>
    <name evidence="1" type="ORF">BPA01_25900</name>
</gene>
<dbReference type="EMBL" id="BJMH01000011">
    <property type="protein sequence ID" value="GEB33010.1"/>
    <property type="molecule type" value="Genomic_DNA"/>
</dbReference>
<evidence type="ECO:0000313" key="2">
    <source>
        <dbReference type="Proteomes" id="UP000316882"/>
    </source>
</evidence>
<reference evidence="1 2" key="1">
    <citation type="submission" date="2019-06" db="EMBL/GenBank/DDBJ databases">
        <title>Whole genome shotgun sequence of Brevibacillus parabrevis NBRC 12334.</title>
        <authorList>
            <person name="Hosoyama A."/>
            <person name="Uohara A."/>
            <person name="Ohji S."/>
            <person name="Ichikawa N."/>
        </authorList>
    </citation>
    <scope>NUCLEOTIDE SEQUENCE [LARGE SCALE GENOMIC DNA]</scope>
    <source>
        <strain evidence="1 2">NBRC 12334</strain>
    </source>
</reference>
<sequence>MAEKKGLIVGGYGTVGSQIARILHEQNHDLQLLLGGRNPGKPLPFASPRVHSLFVDNTAADPLINAPKDLSLIINAVNDPDDRLLLASARRQIPLVDVTRWTERFSGAIDRLRSVDLRAPIVLASGWMGGTPALFGKMYADGLQEASVDIYALYSLHDKAGPDSTAYMNRMTIPFHVFEGSQTRTVLPMTEPRPVTFPNGFRAKCYRLDTPDHVTLVQDSSVRSANFRIAFDQTWSTSALVFLVRSGVWKLLGQKARQSILYNPGTGAAHHVTVQIEGRDQHGVLTRRQVEITDPQGQTHLTATGAAIQAQRILMEDNNLATAGGIFFPEQLADLREEQTWITRFFEAEGVQIRVRNQV</sequence>
<dbReference type="PANTHER" id="PTHR43796">
    <property type="entry name" value="CARBOXYNORSPERMIDINE SYNTHASE"/>
    <property type="match status" value="1"/>
</dbReference>
<proteinExistence type="predicted"/>
<dbReference type="RefSeq" id="WP_122965051.1">
    <property type="nucleotide sequence ID" value="NZ_BJMH01000011.1"/>
</dbReference>
<dbReference type="Gene3D" id="3.40.50.720">
    <property type="entry name" value="NAD(P)-binding Rossmann-like Domain"/>
    <property type="match status" value="1"/>
</dbReference>
<comment type="caution">
    <text evidence="1">The sequence shown here is derived from an EMBL/GenBank/DDBJ whole genome shotgun (WGS) entry which is preliminary data.</text>
</comment>
<name>A0A4Y3PEP7_BREPA</name>
<evidence type="ECO:0000313" key="1">
    <source>
        <dbReference type="EMBL" id="GEB33010.1"/>
    </source>
</evidence>
<accession>A0A4Y3PEP7</accession>